<evidence type="ECO:0000313" key="3">
    <source>
        <dbReference type="EMBL" id="SVE27361.1"/>
    </source>
</evidence>
<feature type="compositionally biased region" description="Acidic residues" evidence="2">
    <location>
        <begin position="133"/>
        <end position="158"/>
    </location>
</feature>
<accession>A0A383C5A9</accession>
<sequence>MSIETNGMLLDIDMVLKQHISQQMEKILTDNKKMKITMHILKNTPLFADMKKENDQLKKNNNILAKNILKLQKKIEKYENHPNINLEIKEIIGSDEEKLTVAEINWAKLVNSKIEDEEVSLEEELAIAGINDLADDDCEDDADINPSEDEEDDEDEED</sequence>
<name>A0A383C5A9_9ZZZZ</name>
<evidence type="ECO:0000256" key="1">
    <source>
        <dbReference type="SAM" id="Coils"/>
    </source>
</evidence>
<gene>
    <name evidence="3" type="ORF">METZ01_LOCUS480215</name>
</gene>
<feature type="region of interest" description="Disordered" evidence="2">
    <location>
        <begin position="132"/>
        <end position="158"/>
    </location>
</feature>
<proteinExistence type="predicted"/>
<organism evidence="3">
    <name type="scientific">marine metagenome</name>
    <dbReference type="NCBI Taxonomy" id="408172"/>
    <lineage>
        <taxon>unclassified sequences</taxon>
        <taxon>metagenomes</taxon>
        <taxon>ecological metagenomes</taxon>
    </lineage>
</organism>
<feature type="coiled-coil region" evidence="1">
    <location>
        <begin position="47"/>
        <end position="81"/>
    </location>
</feature>
<dbReference type="AlphaFoldDB" id="A0A383C5A9"/>
<protein>
    <submittedName>
        <fullName evidence="3">Uncharacterized protein</fullName>
    </submittedName>
</protein>
<dbReference type="EMBL" id="UINC01205953">
    <property type="protein sequence ID" value="SVE27361.1"/>
    <property type="molecule type" value="Genomic_DNA"/>
</dbReference>
<evidence type="ECO:0000256" key="2">
    <source>
        <dbReference type="SAM" id="MobiDB-lite"/>
    </source>
</evidence>
<keyword evidence="1" id="KW-0175">Coiled coil</keyword>
<reference evidence="3" key="1">
    <citation type="submission" date="2018-05" db="EMBL/GenBank/DDBJ databases">
        <authorList>
            <person name="Lanie J.A."/>
            <person name="Ng W.-L."/>
            <person name="Kazmierczak K.M."/>
            <person name="Andrzejewski T.M."/>
            <person name="Davidsen T.M."/>
            <person name="Wayne K.J."/>
            <person name="Tettelin H."/>
            <person name="Glass J.I."/>
            <person name="Rusch D."/>
            <person name="Podicherti R."/>
            <person name="Tsui H.-C.T."/>
            <person name="Winkler M.E."/>
        </authorList>
    </citation>
    <scope>NUCLEOTIDE SEQUENCE</scope>
</reference>
<feature type="non-terminal residue" evidence="3">
    <location>
        <position position="158"/>
    </location>
</feature>